<dbReference type="FunFam" id="3.30.160.60:FF:000931">
    <property type="entry name" value="zinc finger protein 697"/>
    <property type="match status" value="1"/>
</dbReference>
<dbReference type="GO" id="GO:0000978">
    <property type="term" value="F:RNA polymerase II cis-regulatory region sequence-specific DNA binding"/>
    <property type="evidence" value="ECO:0007669"/>
    <property type="project" value="TreeGrafter"/>
</dbReference>
<keyword evidence="15" id="KW-1185">Reference proteome</keyword>
<dbReference type="PANTHER" id="PTHR14003:SF23">
    <property type="entry name" value="ZINC FINGER PROTEIN 143"/>
    <property type="match status" value="1"/>
</dbReference>
<gene>
    <name evidence="14" type="ORF">IWQ62_000739</name>
</gene>
<feature type="region of interest" description="Disordered" evidence="12">
    <location>
        <begin position="201"/>
        <end position="272"/>
    </location>
</feature>
<evidence type="ECO:0000256" key="2">
    <source>
        <dbReference type="ARBA" id="ARBA00006991"/>
    </source>
</evidence>
<dbReference type="Pfam" id="PF00096">
    <property type="entry name" value="zf-C2H2"/>
    <property type="match status" value="4"/>
</dbReference>
<dbReference type="FunFam" id="3.30.160.60:FF:000072">
    <property type="entry name" value="zinc finger protein 143 isoform X1"/>
    <property type="match status" value="1"/>
</dbReference>
<dbReference type="AlphaFoldDB" id="A0A9W8E4N8"/>
<keyword evidence="3" id="KW-0479">Metal-binding</keyword>
<dbReference type="InterPro" id="IPR013087">
    <property type="entry name" value="Znf_C2H2_type"/>
</dbReference>
<dbReference type="PANTHER" id="PTHR14003">
    <property type="entry name" value="TRANSCRIPTIONAL REPRESSOR PROTEIN YY"/>
    <property type="match status" value="1"/>
</dbReference>
<dbReference type="GO" id="GO:0005667">
    <property type="term" value="C:transcription regulator complex"/>
    <property type="evidence" value="ECO:0007669"/>
    <property type="project" value="TreeGrafter"/>
</dbReference>
<feature type="domain" description="C2H2-type" evidence="13">
    <location>
        <begin position="89"/>
        <end position="118"/>
    </location>
</feature>
<dbReference type="GO" id="GO:0008270">
    <property type="term" value="F:zinc ion binding"/>
    <property type="evidence" value="ECO:0007669"/>
    <property type="project" value="UniProtKB-KW"/>
</dbReference>
<dbReference type="GO" id="GO:0000785">
    <property type="term" value="C:chromatin"/>
    <property type="evidence" value="ECO:0007669"/>
    <property type="project" value="TreeGrafter"/>
</dbReference>
<feature type="region of interest" description="Disordered" evidence="12">
    <location>
        <begin position="160"/>
        <end position="180"/>
    </location>
</feature>
<reference evidence="14" key="1">
    <citation type="submission" date="2022-07" db="EMBL/GenBank/DDBJ databases">
        <title>Phylogenomic reconstructions and comparative analyses of Kickxellomycotina fungi.</title>
        <authorList>
            <person name="Reynolds N.K."/>
            <person name="Stajich J.E."/>
            <person name="Barry K."/>
            <person name="Grigoriev I.V."/>
            <person name="Crous P."/>
            <person name="Smith M.E."/>
        </authorList>
    </citation>
    <scope>NUCLEOTIDE SEQUENCE</scope>
    <source>
        <strain evidence="14">RSA 1196</strain>
    </source>
</reference>
<evidence type="ECO:0000256" key="12">
    <source>
        <dbReference type="SAM" id="MobiDB-lite"/>
    </source>
</evidence>
<keyword evidence="10" id="KW-0539">Nucleus</keyword>
<evidence type="ECO:0000256" key="10">
    <source>
        <dbReference type="ARBA" id="ARBA00023242"/>
    </source>
</evidence>
<evidence type="ECO:0000256" key="9">
    <source>
        <dbReference type="ARBA" id="ARBA00023163"/>
    </source>
</evidence>
<feature type="domain" description="C2H2-type" evidence="13">
    <location>
        <begin position="147"/>
        <end position="176"/>
    </location>
</feature>
<keyword evidence="6" id="KW-0862">Zinc</keyword>
<dbReference type="OrthoDB" id="654211at2759"/>
<dbReference type="PROSITE" id="PS50157">
    <property type="entry name" value="ZINC_FINGER_C2H2_2"/>
    <property type="match status" value="4"/>
</dbReference>
<name>A0A9W8E4N8_9FUNG</name>
<dbReference type="GO" id="GO:0031519">
    <property type="term" value="C:PcG protein complex"/>
    <property type="evidence" value="ECO:0007669"/>
    <property type="project" value="TreeGrafter"/>
</dbReference>
<comment type="similarity">
    <text evidence="2">Belongs to the krueppel C2H2-type zinc-finger protein family.</text>
</comment>
<keyword evidence="5 11" id="KW-0863">Zinc-finger</keyword>
<comment type="subcellular location">
    <subcellularLocation>
        <location evidence="1">Nucleus</location>
    </subcellularLocation>
</comment>
<evidence type="ECO:0000256" key="6">
    <source>
        <dbReference type="ARBA" id="ARBA00022833"/>
    </source>
</evidence>
<keyword evidence="8" id="KW-0238">DNA-binding</keyword>
<keyword evidence="7" id="KW-0805">Transcription regulation</keyword>
<feature type="compositionally biased region" description="Polar residues" evidence="12">
    <location>
        <begin position="244"/>
        <end position="264"/>
    </location>
</feature>
<dbReference type="SMART" id="SM00355">
    <property type="entry name" value="ZnF_C2H2"/>
    <property type="match status" value="4"/>
</dbReference>
<dbReference type="InterPro" id="IPR036236">
    <property type="entry name" value="Znf_C2H2_sf"/>
</dbReference>
<sequence>MDIHDLLNPKAPSASMEEKSIRLRSPVLEMMDERRWSPSPSTSPVSSETFSDESSERPHLCSWDGCQKAFARKSDLMRHRRIHTGERPYSCPWPNCGKRFIQRSALTVHYRTHTGERPHTCEYCQKTFSDSSSLARHRRTHTGKRPYVCDHPGCGRTFTRRTTLTKHEQSHSKASATSMASIPLSSPLPVRCPVISPYRDGAASPSLVCSSTTPSPEMSSLSNSRNGHGLGPPIHSVPSDRSTKPYNSKACSDLHSATHTSNRASPYDRCHRPKPTTIHCSVKYSEKIRHSNSAQYDPQPSPPRSYAAYHHNVPSQLYHSQSHYGVPNMLGDKRWEQYTPLSAWSGYPSVL</sequence>
<accession>A0A9W8E4N8</accession>
<dbReference type="GO" id="GO:0000981">
    <property type="term" value="F:DNA-binding transcription factor activity, RNA polymerase II-specific"/>
    <property type="evidence" value="ECO:0007669"/>
    <property type="project" value="UniProtKB-ARBA"/>
</dbReference>
<dbReference type="Proteomes" id="UP001150925">
    <property type="component" value="Unassembled WGS sequence"/>
</dbReference>
<evidence type="ECO:0000313" key="15">
    <source>
        <dbReference type="Proteomes" id="UP001150925"/>
    </source>
</evidence>
<feature type="compositionally biased region" description="Polar residues" evidence="12">
    <location>
        <begin position="207"/>
        <end position="226"/>
    </location>
</feature>
<keyword evidence="4" id="KW-0677">Repeat</keyword>
<evidence type="ECO:0000256" key="11">
    <source>
        <dbReference type="PROSITE-ProRule" id="PRU00042"/>
    </source>
</evidence>
<evidence type="ECO:0000256" key="3">
    <source>
        <dbReference type="ARBA" id="ARBA00022723"/>
    </source>
</evidence>
<dbReference type="FunFam" id="3.30.160.60:FF:000125">
    <property type="entry name" value="Putative zinc finger protein 143"/>
    <property type="match status" value="2"/>
</dbReference>
<evidence type="ECO:0000256" key="1">
    <source>
        <dbReference type="ARBA" id="ARBA00004123"/>
    </source>
</evidence>
<protein>
    <recommendedName>
        <fullName evidence="13">C2H2-type domain-containing protein</fullName>
    </recommendedName>
</protein>
<evidence type="ECO:0000259" key="13">
    <source>
        <dbReference type="PROSITE" id="PS50157"/>
    </source>
</evidence>
<dbReference type="SUPFAM" id="SSF57667">
    <property type="entry name" value="beta-beta-alpha zinc fingers"/>
    <property type="match status" value="2"/>
</dbReference>
<feature type="compositionally biased region" description="Low complexity" evidence="12">
    <location>
        <begin position="37"/>
        <end position="47"/>
    </location>
</feature>
<organism evidence="14 15">
    <name type="scientific">Dispira parvispora</name>
    <dbReference type="NCBI Taxonomy" id="1520584"/>
    <lineage>
        <taxon>Eukaryota</taxon>
        <taxon>Fungi</taxon>
        <taxon>Fungi incertae sedis</taxon>
        <taxon>Zoopagomycota</taxon>
        <taxon>Kickxellomycotina</taxon>
        <taxon>Dimargaritomycetes</taxon>
        <taxon>Dimargaritales</taxon>
        <taxon>Dimargaritaceae</taxon>
        <taxon>Dispira</taxon>
    </lineage>
</organism>
<evidence type="ECO:0000256" key="7">
    <source>
        <dbReference type="ARBA" id="ARBA00023015"/>
    </source>
</evidence>
<evidence type="ECO:0000256" key="5">
    <source>
        <dbReference type="ARBA" id="ARBA00022771"/>
    </source>
</evidence>
<keyword evidence="9" id="KW-0804">Transcription</keyword>
<evidence type="ECO:0000313" key="14">
    <source>
        <dbReference type="EMBL" id="KAJ1969254.1"/>
    </source>
</evidence>
<evidence type="ECO:0000256" key="4">
    <source>
        <dbReference type="ARBA" id="ARBA00022737"/>
    </source>
</evidence>
<dbReference type="Gene3D" id="3.30.160.60">
    <property type="entry name" value="Classic Zinc Finger"/>
    <property type="match status" value="4"/>
</dbReference>
<comment type="caution">
    <text evidence="14">The sequence shown here is derived from an EMBL/GenBank/DDBJ whole genome shotgun (WGS) entry which is preliminary data.</text>
</comment>
<dbReference type="PROSITE" id="PS00028">
    <property type="entry name" value="ZINC_FINGER_C2H2_1"/>
    <property type="match status" value="4"/>
</dbReference>
<feature type="domain" description="C2H2-type" evidence="13">
    <location>
        <begin position="119"/>
        <end position="146"/>
    </location>
</feature>
<feature type="domain" description="C2H2-type" evidence="13">
    <location>
        <begin position="59"/>
        <end position="88"/>
    </location>
</feature>
<dbReference type="EMBL" id="JANBPY010000078">
    <property type="protein sequence ID" value="KAJ1969254.1"/>
    <property type="molecule type" value="Genomic_DNA"/>
</dbReference>
<proteinExistence type="inferred from homology"/>
<feature type="region of interest" description="Disordered" evidence="12">
    <location>
        <begin position="1"/>
        <end position="58"/>
    </location>
</feature>
<evidence type="ECO:0000256" key="8">
    <source>
        <dbReference type="ARBA" id="ARBA00023125"/>
    </source>
</evidence>